<name>A0A4Y2RTK2_ARAVE</name>
<evidence type="ECO:0000313" key="2">
    <source>
        <dbReference type="EMBL" id="GBN75784.1"/>
    </source>
</evidence>
<protein>
    <submittedName>
        <fullName evidence="5">Uncharacterized protein</fullName>
    </submittedName>
</protein>
<dbReference type="EMBL" id="BGPR01017332">
    <property type="protein sequence ID" value="GBN75784.1"/>
    <property type="molecule type" value="Genomic_DNA"/>
</dbReference>
<feature type="region of interest" description="Disordered" evidence="1">
    <location>
        <begin position="1"/>
        <end position="26"/>
    </location>
</feature>
<sequence length="105" mass="11819">MRSFSSAETTTSPRRSKPPNFKPLRTTSDSWLSFIFLERFQSGPDTIENPRKIGNLAKDFLQLLMLIQKMLPASMTNEFEAAGTAKFDLGLEYPPQQTIFGGDTN</sequence>
<dbReference type="EMBL" id="BGPR01018451">
    <property type="protein sequence ID" value="GBN79202.1"/>
    <property type="molecule type" value="Genomic_DNA"/>
</dbReference>
<feature type="compositionally biased region" description="Polar residues" evidence="1">
    <location>
        <begin position="1"/>
        <end position="13"/>
    </location>
</feature>
<evidence type="ECO:0000313" key="6">
    <source>
        <dbReference type="Proteomes" id="UP000499080"/>
    </source>
</evidence>
<evidence type="ECO:0000313" key="5">
    <source>
        <dbReference type="EMBL" id="GBN79202.1"/>
    </source>
</evidence>
<evidence type="ECO:0000256" key="1">
    <source>
        <dbReference type="SAM" id="MobiDB-lite"/>
    </source>
</evidence>
<evidence type="ECO:0000313" key="3">
    <source>
        <dbReference type="EMBL" id="GBN75794.1"/>
    </source>
</evidence>
<reference evidence="5 6" key="1">
    <citation type="journal article" date="2019" name="Sci. Rep.">
        <title>Orb-weaving spider Araneus ventricosus genome elucidates the spidroin gene catalogue.</title>
        <authorList>
            <person name="Kono N."/>
            <person name="Nakamura H."/>
            <person name="Ohtoshi R."/>
            <person name="Moran D.A.P."/>
            <person name="Shinohara A."/>
            <person name="Yoshida Y."/>
            <person name="Fujiwara M."/>
            <person name="Mori M."/>
            <person name="Tomita M."/>
            <person name="Arakawa K."/>
        </authorList>
    </citation>
    <scope>NUCLEOTIDE SEQUENCE [LARGE SCALE GENOMIC DNA]</scope>
</reference>
<proteinExistence type="predicted"/>
<organism evidence="5 6">
    <name type="scientific">Araneus ventricosus</name>
    <name type="common">Orbweaver spider</name>
    <name type="synonym">Epeira ventricosa</name>
    <dbReference type="NCBI Taxonomy" id="182803"/>
    <lineage>
        <taxon>Eukaryota</taxon>
        <taxon>Metazoa</taxon>
        <taxon>Ecdysozoa</taxon>
        <taxon>Arthropoda</taxon>
        <taxon>Chelicerata</taxon>
        <taxon>Arachnida</taxon>
        <taxon>Araneae</taxon>
        <taxon>Araneomorphae</taxon>
        <taxon>Entelegynae</taxon>
        <taxon>Araneoidea</taxon>
        <taxon>Araneidae</taxon>
        <taxon>Araneus</taxon>
    </lineage>
</organism>
<evidence type="ECO:0000313" key="4">
    <source>
        <dbReference type="EMBL" id="GBN79195.1"/>
    </source>
</evidence>
<comment type="caution">
    <text evidence="5">The sequence shown here is derived from an EMBL/GenBank/DDBJ whole genome shotgun (WGS) entry which is preliminary data.</text>
</comment>
<keyword evidence="6" id="KW-1185">Reference proteome</keyword>
<dbReference type="AlphaFoldDB" id="A0A4Y2RTK2"/>
<gene>
    <name evidence="2" type="ORF">AVEN_207435_1</name>
    <name evidence="3" type="ORF">AVEN_220685_1</name>
    <name evidence="4" type="ORF">AVEN_85747_1</name>
    <name evidence="5" type="ORF">AVEN_98000_1</name>
</gene>
<dbReference type="EMBL" id="BGPR01018447">
    <property type="protein sequence ID" value="GBN79195.1"/>
    <property type="molecule type" value="Genomic_DNA"/>
</dbReference>
<dbReference type="Proteomes" id="UP000499080">
    <property type="component" value="Unassembled WGS sequence"/>
</dbReference>
<dbReference type="EMBL" id="BGPR01017338">
    <property type="protein sequence ID" value="GBN75794.1"/>
    <property type="molecule type" value="Genomic_DNA"/>
</dbReference>
<accession>A0A4Y2RTK2</accession>